<gene>
    <name evidence="1" type="ORF">ACFQDD_06965</name>
</gene>
<dbReference type="EMBL" id="JBHSWT010000317">
    <property type="protein sequence ID" value="MFC6771258.1"/>
    <property type="molecule type" value="Genomic_DNA"/>
</dbReference>
<organism evidence="1 2">
    <name type="scientific">Halorubrum pallidum</name>
    <dbReference type="NCBI Taxonomy" id="1526114"/>
    <lineage>
        <taxon>Archaea</taxon>
        <taxon>Methanobacteriati</taxon>
        <taxon>Methanobacteriota</taxon>
        <taxon>Stenosarchaea group</taxon>
        <taxon>Halobacteria</taxon>
        <taxon>Halobacteriales</taxon>
        <taxon>Haloferacaceae</taxon>
        <taxon>Halorubrum</taxon>
    </lineage>
</organism>
<proteinExistence type="predicted"/>
<evidence type="ECO:0000313" key="1">
    <source>
        <dbReference type="EMBL" id="MFC6771258.1"/>
    </source>
</evidence>
<comment type="caution">
    <text evidence="1">The sequence shown here is derived from an EMBL/GenBank/DDBJ whole genome shotgun (WGS) entry which is preliminary data.</text>
</comment>
<keyword evidence="2" id="KW-1185">Reference proteome</keyword>
<accession>A0ABD5T6S5</accession>
<protein>
    <submittedName>
        <fullName evidence="1">Uncharacterized protein</fullName>
    </submittedName>
</protein>
<evidence type="ECO:0000313" key="2">
    <source>
        <dbReference type="Proteomes" id="UP001596274"/>
    </source>
</evidence>
<dbReference type="AlphaFoldDB" id="A0ABD5T6S5"/>
<sequence>MAPTEQATIDETEVMDPVARATKAVDVPDGWTATDTEGDQVVVWERAEGFPDLRENHPELRTTGWEIGIKCAEYGPDFAVIARPLCKALAFRSQTLLKTSEVEAAGREVSRFMRTVNATPNGWSLIETDGCERHRWMSWDGEEVVEVWQEDRNCGAPRTFGTTHSPAERTAFDGWEHVVEGVDLMDAVEAAADKLEDVDGYPEPKWEPTVEA</sequence>
<reference evidence="1 2" key="1">
    <citation type="journal article" date="2019" name="Int. J. Syst. Evol. Microbiol.">
        <title>The Global Catalogue of Microorganisms (GCM) 10K type strain sequencing project: providing services to taxonomists for standard genome sequencing and annotation.</title>
        <authorList>
            <consortium name="The Broad Institute Genomics Platform"/>
            <consortium name="The Broad Institute Genome Sequencing Center for Infectious Disease"/>
            <person name="Wu L."/>
            <person name="Ma J."/>
        </authorList>
    </citation>
    <scope>NUCLEOTIDE SEQUENCE [LARGE SCALE GENOMIC DNA]</scope>
    <source>
        <strain evidence="1 2">PJ61</strain>
    </source>
</reference>
<name>A0ABD5T6S5_9EURY</name>
<dbReference type="Proteomes" id="UP001596274">
    <property type="component" value="Unassembled WGS sequence"/>
</dbReference>